<feature type="region of interest" description="Disordered" evidence="2">
    <location>
        <begin position="112"/>
        <end position="135"/>
    </location>
</feature>
<protein>
    <submittedName>
        <fullName evidence="3">Uncharacterized protein</fullName>
    </submittedName>
</protein>
<name>A0ABD2QKT6_9PLAT</name>
<dbReference type="AlphaFoldDB" id="A0ABD2QKT6"/>
<dbReference type="Proteomes" id="UP001626550">
    <property type="component" value="Unassembled WGS sequence"/>
</dbReference>
<feature type="coiled-coil region" evidence="1">
    <location>
        <begin position="258"/>
        <end position="292"/>
    </location>
</feature>
<evidence type="ECO:0000256" key="2">
    <source>
        <dbReference type="SAM" id="MobiDB-lite"/>
    </source>
</evidence>
<organism evidence="3 4">
    <name type="scientific">Cichlidogyrus casuarinus</name>
    <dbReference type="NCBI Taxonomy" id="1844966"/>
    <lineage>
        <taxon>Eukaryota</taxon>
        <taxon>Metazoa</taxon>
        <taxon>Spiralia</taxon>
        <taxon>Lophotrochozoa</taxon>
        <taxon>Platyhelminthes</taxon>
        <taxon>Monogenea</taxon>
        <taxon>Monopisthocotylea</taxon>
        <taxon>Dactylogyridea</taxon>
        <taxon>Ancyrocephalidae</taxon>
        <taxon>Cichlidogyrus</taxon>
    </lineage>
</organism>
<reference evidence="3 4" key="1">
    <citation type="submission" date="2024-11" db="EMBL/GenBank/DDBJ databases">
        <title>Adaptive evolution of stress response genes in parasites aligns with host niche diversity.</title>
        <authorList>
            <person name="Hahn C."/>
            <person name="Resl P."/>
        </authorList>
    </citation>
    <scope>NUCLEOTIDE SEQUENCE [LARGE SCALE GENOMIC DNA]</scope>
    <source>
        <strain evidence="3">EGGRZ-B1_66</strain>
        <tissue evidence="3">Body</tissue>
    </source>
</reference>
<gene>
    <name evidence="3" type="ORF">Ciccas_001186</name>
</gene>
<evidence type="ECO:0000313" key="4">
    <source>
        <dbReference type="Proteomes" id="UP001626550"/>
    </source>
</evidence>
<keyword evidence="4" id="KW-1185">Reference proteome</keyword>
<evidence type="ECO:0000313" key="3">
    <source>
        <dbReference type="EMBL" id="KAL3320119.1"/>
    </source>
</evidence>
<evidence type="ECO:0000256" key="1">
    <source>
        <dbReference type="SAM" id="Coils"/>
    </source>
</evidence>
<sequence>AMSLINGHKVHKSSPLMVRARSPEGKIPEDGPMLGTPKYWFSTSLDKRLTGLSPNANSPTRRKQTRRISLPQALYASSSFARNVLVDEKSFLGIRQTSQSVRAITRCNSERVKSESFMGTPDGHQKNQEYLQTSPSSNQCHLAISSFESLHTSDDSNQNKETSPTTLASLLQKDDAKGLSKLSTITDVVDSSMKGSLISCDQSTFEDNINRQQVGERLISISINYRQFELIDPSLQASYWRGLANKARLEYAGLTLRVKAMSEDLERTKLDLRIARTEVDYLAKENKRLKAKILTDSNTLSESG</sequence>
<proteinExistence type="predicted"/>
<feature type="non-terminal residue" evidence="3">
    <location>
        <position position="1"/>
    </location>
</feature>
<accession>A0ABD2QKT6</accession>
<comment type="caution">
    <text evidence="3">The sequence shown here is derived from an EMBL/GenBank/DDBJ whole genome shotgun (WGS) entry which is preliminary data.</text>
</comment>
<dbReference type="EMBL" id="JBJKFK010000074">
    <property type="protein sequence ID" value="KAL3320119.1"/>
    <property type="molecule type" value="Genomic_DNA"/>
</dbReference>
<keyword evidence="1" id="KW-0175">Coiled coil</keyword>